<reference evidence="3 4" key="1">
    <citation type="submission" date="2017-05" db="EMBL/GenBank/DDBJ databases">
        <title>Genomic insights into alkan degradation activity of Oleiphilus messinensis.</title>
        <authorList>
            <person name="Kozyavkin S.A."/>
            <person name="Slesarev A.I."/>
            <person name="Golyshin P.N."/>
            <person name="Korzhenkov A."/>
            <person name="Golyshina O.N."/>
            <person name="Toshchakov S.V."/>
        </authorList>
    </citation>
    <scope>NUCLEOTIDE SEQUENCE [LARGE SCALE GENOMIC DNA]</scope>
    <source>
        <strain evidence="3 4">ME102</strain>
    </source>
</reference>
<accession>A0A1Y0IF80</accession>
<dbReference type="RefSeq" id="WP_087463834.1">
    <property type="nucleotide sequence ID" value="NZ_CP021425.1"/>
</dbReference>
<name>A0A1Y0IF80_9GAMM</name>
<dbReference type="AlphaFoldDB" id="A0A1Y0IF80"/>
<dbReference type="InterPro" id="IPR041651">
    <property type="entry name" value="DUF5610"/>
</dbReference>
<dbReference type="OrthoDB" id="7366224at2"/>
<keyword evidence="4" id="KW-1185">Reference proteome</keyword>
<dbReference type="Pfam" id="PF18433">
    <property type="entry name" value="DUF5610"/>
    <property type="match status" value="1"/>
</dbReference>
<sequence>MAISSFGSGPAISSPARQDSSSVQTKTKPDPEAQSASRGRSEEAKAAAPGQQISAQARQKAYNVEILRAHQEVSLSIKDQPQALIYKTAIEAINEELRAELGDDAIQKGYESGLDVSPEATAGRIVQFSTGLFALYKEQHPELELEEQVDRFLEVIGGGIDKGFSEARDILDGLGVLEGDIADNVDKTYDLVQEGLAAFRDSLIPSTTDNSSTTDEANNPADPTQTEQN</sequence>
<feature type="region of interest" description="Disordered" evidence="1">
    <location>
        <begin position="202"/>
        <end position="229"/>
    </location>
</feature>
<dbReference type="Gene3D" id="1.10.132.90">
    <property type="match status" value="1"/>
</dbReference>
<proteinExistence type="predicted"/>
<evidence type="ECO:0000259" key="2">
    <source>
        <dbReference type="Pfam" id="PF18433"/>
    </source>
</evidence>
<evidence type="ECO:0000313" key="3">
    <source>
        <dbReference type="EMBL" id="ARU59131.1"/>
    </source>
</evidence>
<dbReference type="Proteomes" id="UP000196027">
    <property type="component" value="Chromosome"/>
</dbReference>
<feature type="region of interest" description="Disordered" evidence="1">
    <location>
        <begin position="1"/>
        <end position="54"/>
    </location>
</feature>
<evidence type="ECO:0000313" key="4">
    <source>
        <dbReference type="Proteomes" id="UP000196027"/>
    </source>
</evidence>
<dbReference type="KEGG" id="ome:OLMES_5147"/>
<organism evidence="3 4">
    <name type="scientific">Oleiphilus messinensis</name>
    <dbReference type="NCBI Taxonomy" id="141451"/>
    <lineage>
        <taxon>Bacteria</taxon>
        <taxon>Pseudomonadati</taxon>
        <taxon>Pseudomonadota</taxon>
        <taxon>Gammaproteobacteria</taxon>
        <taxon>Oceanospirillales</taxon>
        <taxon>Oleiphilaceae</taxon>
        <taxon>Oleiphilus</taxon>
    </lineage>
</organism>
<dbReference type="EMBL" id="CP021425">
    <property type="protein sequence ID" value="ARU59131.1"/>
    <property type="molecule type" value="Genomic_DNA"/>
</dbReference>
<feature type="compositionally biased region" description="Polar residues" evidence="1">
    <location>
        <begin position="15"/>
        <end position="26"/>
    </location>
</feature>
<feature type="compositionally biased region" description="Polar residues" evidence="1">
    <location>
        <begin position="204"/>
        <end position="229"/>
    </location>
</feature>
<protein>
    <recommendedName>
        <fullName evidence="2">DUF5610 domain-containing protein</fullName>
    </recommendedName>
</protein>
<evidence type="ECO:0000256" key="1">
    <source>
        <dbReference type="SAM" id="MobiDB-lite"/>
    </source>
</evidence>
<feature type="domain" description="DUF5610" evidence="2">
    <location>
        <begin position="80"/>
        <end position="199"/>
    </location>
</feature>
<gene>
    <name evidence="3" type="ORF">OLMES_5147</name>
</gene>